<accession>A0A366YLP0</accession>
<dbReference type="EMBL" id="JABFNF010000018">
    <property type="protein sequence ID" value="MBA1888170.1"/>
    <property type="molecule type" value="Genomic_DNA"/>
</dbReference>
<reference evidence="1 4" key="2">
    <citation type="submission" date="2020-05" db="EMBL/GenBank/DDBJ databases">
        <title>Epidemiological investigations into extended-spectrum beta-lactam resistant Escherichia coli ST457 carried by Australian Silver gulls identified clonal lineages that cause ExPEC disease.</title>
        <authorList>
            <person name="Nesporova K."/>
            <person name="Wyrsch E.R."/>
            <person name="Valcek A."/>
            <person name="Bitar I."/>
            <person name="Chaw K."/>
            <person name="Harris P."/>
            <person name="Hrabak J."/>
            <person name="Djordjevic S.P."/>
            <person name="Dolejska M."/>
        </authorList>
    </citation>
    <scope>NUCLEOTIDE SEQUENCE [LARGE SCALE GENOMIC DNA]</scope>
    <source>
        <strain evidence="1 4">CE1966</strain>
    </source>
</reference>
<proteinExistence type="predicted"/>
<sequence>MHQSIAISIDITNSNSYYHHVATTQRYGNHLIRRCDDRLDPQLEFQQAPGSARGEADALTSV</sequence>
<dbReference type="Proteomes" id="UP000471490">
    <property type="component" value="Unassembled WGS sequence"/>
</dbReference>
<dbReference type="Proteomes" id="UP000523197">
    <property type="component" value="Unassembled WGS sequence"/>
</dbReference>
<dbReference type="EMBL" id="VLTB01000531">
    <property type="protein sequence ID" value="NDR95486.1"/>
    <property type="molecule type" value="Genomic_DNA"/>
</dbReference>
<evidence type="ECO:0000313" key="4">
    <source>
        <dbReference type="Proteomes" id="UP000523197"/>
    </source>
</evidence>
<evidence type="ECO:0000313" key="2">
    <source>
        <dbReference type="EMBL" id="NDR95486.1"/>
    </source>
</evidence>
<dbReference type="AlphaFoldDB" id="A0A366YLP0"/>
<organism evidence="2 3">
    <name type="scientific">Escherichia coli</name>
    <dbReference type="NCBI Taxonomy" id="562"/>
    <lineage>
        <taxon>Bacteria</taxon>
        <taxon>Pseudomonadati</taxon>
        <taxon>Pseudomonadota</taxon>
        <taxon>Gammaproteobacteria</taxon>
        <taxon>Enterobacterales</taxon>
        <taxon>Enterobacteriaceae</taxon>
        <taxon>Escherichia</taxon>
    </lineage>
</organism>
<reference evidence="2 3" key="1">
    <citation type="journal article" date="2020" name="Int. J. Nanomedicine">
        <title>Consequences Of Long-Term Bacteria's Exposure To Silver Nanoformulations With Different PhysicoChemical Properties.</title>
        <authorList>
            <person name="Kedziora A."/>
            <person name="Wernecki M."/>
            <person name="Korzekwa K."/>
            <person name="Speruda M."/>
            <person name="Gerasymchuk Y."/>
            <person name="Lukowiak A."/>
            <person name="Bugla-Ploskonska G."/>
        </authorList>
    </citation>
    <scope>NUCLEOTIDE SEQUENCE [LARGE SCALE GENOMIC DNA]</scope>
    <source>
        <strain evidence="2 3">ATCC 11230</strain>
    </source>
</reference>
<evidence type="ECO:0000313" key="1">
    <source>
        <dbReference type="EMBL" id="MBA1888170.1"/>
    </source>
</evidence>
<evidence type="ECO:0000313" key="3">
    <source>
        <dbReference type="Proteomes" id="UP000471490"/>
    </source>
</evidence>
<protein>
    <submittedName>
        <fullName evidence="2">Uncharacterized protein</fullName>
    </submittedName>
</protein>
<gene>
    <name evidence="2" type="ORF">FPI65_30665</name>
    <name evidence="1" type="ORF">HLX92_18575</name>
</gene>
<comment type="caution">
    <text evidence="2">The sequence shown here is derived from an EMBL/GenBank/DDBJ whole genome shotgun (WGS) entry which is preliminary data.</text>
</comment>
<name>A0A366YLP0_ECOLX</name>
<dbReference type="RefSeq" id="WP_100228279.1">
    <property type="nucleotide sequence ID" value="NZ_BFIG01000011.1"/>
</dbReference>